<comment type="caution">
    <text evidence="2">The sequence shown here is derived from an EMBL/GenBank/DDBJ whole genome shotgun (WGS) entry which is preliminary data.</text>
</comment>
<evidence type="ECO:0000256" key="1">
    <source>
        <dbReference type="SAM" id="Phobius"/>
    </source>
</evidence>
<dbReference type="Proteomes" id="UP001144280">
    <property type="component" value="Unassembled WGS sequence"/>
</dbReference>
<sequence length="67" mass="6516">MTDASVGGVREILVVLALAVVGLILAVAAAFTPWYAALDEPGGAAVVEMHAPSIPESDAGAAAGGAR</sequence>
<keyword evidence="1" id="KW-0812">Transmembrane</keyword>
<evidence type="ECO:0000313" key="2">
    <source>
        <dbReference type="EMBL" id="GLH98088.1"/>
    </source>
</evidence>
<dbReference type="EMBL" id="BSDI01000013">
    <property type="protein sequence ID" value="GLH98088.1"/>
    <property type="molecule type" value="Genomic_DNA"/>
</dbReference>
<keyword evidence="1" id="KW-0472">Membrane</keyword>
<accession>A0ABQ5QUB5</accession>
<keyword evidence="3" id="KW-1185">Reference proteome</keyword>
<feature type="transmembrane region" description="Helical" evidence="1">
    <location>
        <begin position="12"/>
        <end position="36"/>
    </location>
</feature>
<dbReference type="RefSeq" id="WP_265249411.1">
    <property type="nucleotide sequence ID" value="NZ_BSDI01000013.1"/>
</dbReference>
<gene>
    <name evidence="2" type="ORF">Pa4123_33630</name>
</gene>
<reference evidence="2" key="1">
    <citation type="submission" date="2022-12" db="EMBL/GenBank/DDBJ databases">
        <title>New Phytohabitans aurantiacus sp. RD004123 nov., an actinomycete isolated from soil.</title>
        <authorList>
            <person name="Triningsih D.W."/>
            <person name="Harunari E."/>
            <person name="Igarashi Y."/>
        </authorList>
    </citation>
    <scope>NUCLEOTIDE SEQUENCE</scope>
    <source>
        <strain evidence="2">RD004123</strain>
    </source>
</reference>
<evidence type="ECO:0000313" key="3">
    <source>
        <dbReference type="Proteomes" id="UP001144280"/>
    </source>
</evidence>
<organism evidence="2 3">
    <name type="scientific">Phytohabitans aurantiacus</name>
    <dbReference type="NCBI Taxonomy" id="3016789"/>
    <lineage>
        <taxon>Bacteria</taxon>
        <taxon>Bacillati</taxon>
        <taxon>Actinomycetota</taxon>
        <taxon>Actinomycetes</taxon>
        <taxon>Micromonosporales</taxon>
        <taxon>Micromonosporaceae</taxon>
    </lineage>
</organism>
<proteinExistence type="predicted"/>
<protein>
    <submittedName>
        <fullName evidence="2">Uncharacterized protein</fullName>
    </submittedName>
</protein>
<keyword evidence="1" id="KW-1133">Transmembrane helix</keyword>
<name>A0ABQ5QUB5_9ACTN</name>